<evidence type="ECO:0000313" key="5">
    <source>
        <dbReference type="Proteomes" id="UP000186303"/>
    </source>
</evidence>
<dbReference type="Proteomes" id="UP000186303">
    <property type="component" value="Chromosome 5"/>
</dbReference>
<gene>
    <name evidence="4" type="ORF">MSYG_3180</name>
</gene>
<feature type="compositionally biased region" description="Pro residues" evidence="1">
    <location>
        <begin position="156"/>
        <end position="165"/>
    </location>
</feature>
<dbReference type="InterPro" id="IPR013715">
    <property type="entry name" value="DUF1746"/>
</dbReference>
<dbReference type="GO" id="GO:0032933">
    <property type="term" value="P:SREBP signaling pathway"/>
    <property type="evidence" value="ECO:0007669"/>
    <property type="project" value="InterPro"/>
</dbReference>
<keyword evidence="5" id="KW-1185">Reference proteome</keyword>
<dbReference type="AlphaFoldDB" id="A0A1M8A8Q6"/>
<keyword evidence="2" id="KW-0812">Transmembrane</keyword>
<keyword evidence="2" id="KW-1133">Transmembrane helix</keyword>
<name>A0A1M8A8Q6_MALS4</name>
<accession>A0A1M8A8Q6</accession>
<dbReference type="VEuPathDB" id="FungiDB:MSYG_3180"/>
<dbReference type="GO" id="GO:0044695">
    <property type="term" value="C:Dsc E3 ubiquitin ligase complex"/>
    <property type="evidence" value="ECO:0007669"/>
    <property type="project" value="InterPro"/>
</dbReference>
<feature type="transmembrane region" description="Helical" evidence="2">
    <location>
        <begin position="21"/>
        <end position="38"/>
    </location>
</feature>
<evidence type="ECO:0000256" key="2">
    <source>
        <dbReference type="SAM" id="Phobius"/>
    </source>
</evidence>
<dbReference type="GO" id="GO:0005783">
    <property type="term" value="C:endoplasmic reticulum"/>
    <property type="evidence" value="ECO:0007669"/>
    <property type="project" value="TreeGrafter"/>
</dbReference>
<proteinExistence type="predicted"/>
<evidence type="ECO:0000256" key="1">
    <source>
        <dbReference type="SAM" id="MobiDB-lite"/>
    </source>
</evidence>
<sequence length="190" mass="21604">MRKERREALAVLQRVVMVLQVYVYLLDGLLLILLLRFFSSFQYLRPQLVMRERSLPGFVRSMTAFQLVCVLAQLFYDTDPSRRRLLVDFVGQEHVPSKVHLFAVDVVLWLIQLMVIALTVEEMHAEADPTRVNRLDTSDAPPPAERASGDDMPLLDPVPPPPPGVLPTTQKPIAVIHWAMLWQDPAAGDR</sequence>
<reference evidence="5" key="1">
    <citation type="journal article" date="2017" name="Nucleic Acids Res.">
        <title>Proteogenomics produces comprehensive and highly accurate protein-coding gene annotation in a complete genome assembly of Malassezia sympodialis.</title>
        <authorList>
            <person name="Zhu Y."/>
            <person name="Engstroem P.G."/>
            <person name="Tellgren-Roth C."/>
            <person name="Baudo C.D."/>
            <person name="Kennell J.C."/>
            <person name="Sun S."/>
            <person name="Billmyre R.B."/>
            <person name="Schroeder M.S."/>
            <person name="Andersson A."/>
            <person name="Holm T."/>
            <person name="Sigurgeirsson B."/>
            <person name="Wu G."/>
            <person name="Sankaranarayanan S.R."/>
            <person name="Siddharthan R."/>
            <person name="Sanyal K."/>
            <person name="Lundeberg J."/>
            <person name="Nystedt B."/>
            <person name="Boekhout T."/>
            <person name="Dawson T.L. Jr."/>
            <person name="Heitman J."/>
            <person name="Scheynius A."/>
            <person name="Lehtioe J."/>
        </authorList>
    </citation>
    <scope>NUCLEOTIDE SEQUENCE [LARGE SCALE GENOMIC DNA]</scope>
    <source>
        <strain evidence="5">ATCC 42132</strain>
    </source>
</reference>
<dbReference type="PANTHER" id="PTHR39405:SF1">
    <property type="entry name" value="DSC E3 UBIQUITIN LIGASE COMPLEX SUBUNIT 4"/>
    <property type="match status" value="1"/>
</dbReference>
<evidence type="ECO:0000259" key="3">
    <source>
        <dbReference type="Pfam" id="PF08508"/>
    </source>
</evidence>
<protein>
    <recommendedName>
        <fullName evidence="3">DUF1746 domain-containing protein</fullName>
    </recommendedName>
</protein>
<evidence type="ECO:0000313" key="4">
    <source>
        <dbReference type="EMBL" id="SHO78832.1"/>
    </source>
</evidence>
<organism evidence="4 5">
    <name type="scientific">Malassezia sympodialis (strain ATCC 42132)</name>
    <name type="common">Atopic eczema-associated yeast</name>
    <dbReference type="NCBI Taxonomy" id="1230383"/>
    <lineage>
        <taxon>Eukaryota</taxon>
        <taxon>Fungi</taxon>
        <taxon>Dikarya</taxon>
        <taxon>Basidiomycota</taxon>
        <taxon>Ustilaginomycotina</taxon>
        <taxon>Malasseziomycetes</taxon>
        <taxon>Malasseziales</taxon>
        <taxon>Malasseziaceae</taxon>
        <taxon>Malassezia</taxon>
    </lineage>
</organism>
<dbReference type="EMBL" id="LT671825">
    <property type="protein sequence ID" value="SHO78832.1"/>
    <property type="molecule type" value="Genomic_DNA"/>
</dbReference>
<feature type="region of interest" description="Disordered" evidence="1">
    <location>
        <begin position="129"/>
        <end position="167"/>
    </location>
</feature>
<feature type="domain" description="DUF1746" evidence="3">
    <location>
        <begin position="12"/>
        <end position="114"/>
    </location>
</feature>
<keyword evidence="2" id="KW-0472">Membrane</keyword>
<dbReference type="InterPro" id="IPR038967">
    <property type="entry name" value="Dsc4-like"/>
</dbReference>
<dbReference type="PANTHER" id="PTHR39405">
    <property type="entry name" value="DSC E3 UBIQUITIN LIGASE COMPLEX SUBUNIT 4"/>
    <property type="match status" value="1"/>
</dbReference>
<dbReference type="Pfam" id="PF08508">
    <property type="entry name" value="DUF1746"/>
    <property type="match status" value="1"/>
</dbReference>
<dbReference type="OrthoDB" id="5428737at2759"/>